<dbReference type="CDD" id="cd06259">
    <property type="entry name" value="YdcF-like"/>
    <property type="match status" value="1"/>
</dbReference>
<name>A0A4Q0QUN6_9BRAD</name>
<comment type="caution">
    <text evidence="3">The sequence shown here is derived from an EMBL/GenBank/DDBJ whole genome shotgun (WGS) entry which is preliminary data.</text>
</comment>
<dbReference type="PANTHER" id="PTHR30336:SF4">
    <property type="entry name" value="ENVELOPE BIOGENESIS FACTOR ELYC"/>
    <property type="match status" value="1"/>
</dbReference>
<evidence type="ECO:0000313" key="3">
    <source>
        <dbReference type="EMBL" id="RXH01174.1"/>
    </source>
</evidence>
<sequence>MGHLPRPVGFIGRGLDPTIDPLSRRFLKKAGPVKPAHDRHDHFSEAPLFFALSKTLGVALLPINLLAELGILSVVLMATRFAALGRKLAVTTLVLLALAAFSPLGNLLIYPLESRFAPWDPSRGAPDGIIVLGGSVDTDLSAAHRTPVVAHAADRLFAPAELARRYPNARIVFTGGTSNLVSTNAREADYSAPVLENAGIAKERLILERDSRNTWENAIFTKQLVSPKPGERWLLVTSAFHMPRSMGIFRKAGFDVEAYPVDWRVGGRNDLFSFTNMGTDGLGRTDVAVREWIGLVAYRLMGRTGELFPGPAKD</sequence>
<keyword evidence="1" id="KW-0472">Membrane</keyword>
<evidence type="ECO:0000259" key="2">
    <source>
        <dbReference type="Pfam" id="PF02698"/>
    </source>
</evidence>
<protein>
    <submittedName>
        <fullName evidence="3">YdcF family protein</fullName>
    </submittedName>
</protein>
<dbReference type="PANTHER" id="PTHR30336">
    <property type="entry name" value="INNER MEMBRANE PROTEIN, PROBABLE PERMEASE"/>
    <property type="match status" value="1"/>
</dbReference>
<accession>A0A4Q0QUN6</accession>
<reference evidence="3 4" key="1">
    <citation type="submission" date="2018-11" db="EMBL/GenBank/DDBJ databases">
        <title>Bradyrhizobium sp. nov., isolated from effective nodules of peanut in China.</title>
        <authorList>
            <person name="Li Y."/>
        </authorList>
    </citation>
    <scope>NUCLEOTIDE SEQUENCE [LARGE SCALE GENOMIC DNA]</scope>
    <source>
        <strain evidence="3 4">CCBAU 51770</strain>
    </source>
</reference>
<evidence type="ECO:0000256" key="1">
    <source>
        <dbReference type="SAM" id="Phobius"/>
    </source>
</evidence>
<organism evidence="3 4">
    <name type="scientific">Bradyrhizobium zhanjiangense</name>
    <dbReference type="NCBI Taxonomy" id="1325107"/>
    <lineage>
        <taxon>Bacteria</taxon>
        <taxon>Pseudomonadati</taxon>
        <taxon>Pseudomonadota</taxon>
        <taxon>Alphaproteobacteria</taxon>
        <taxon>Hyphomicrobiales</taxon>
        <taxon>Nitrobacteraceae</taxon>
        <taxon>Bradyrhizobium</taxon>
    </lineage>
</organism>
<dbReference type="GO" id="GO:0043164">
    <property type="term" value="P:Gram-negative-bacterium-type cell wall biogenesis"/>
    <property type="evidence" value="ECO:0007669"/>
    <property type="project" value="TreeGrafter"/>
</dbReference>
<dbReference type="Proteomes" id="UP000290174">
    <property type="component" value="Unassembled WGS sequence"/>
</dbReference>
<gene>
    <name evidence="3" type="ORF">EAS61_08890</name>
</gene>
<keyword evidence="1" id="KW-0812">Transmembrane</keyword>
<feature type="transmembrane region" description="Helical" evidence="1">
    <location>
        <begin position="88"/>
        <end position="112"/>
    </location>
</feature>
<evidence type="ECO:0000313" key="4">
    <source>
        <dbReference type="Proteomes" id="UP000290174"/>
    </source>
</evidence>
<dbReference type="GO" id="GO:0000270">
    <property type="term" value="P:peptidoglycan metabolic process"/>
    <property type="evidence" value="ECO:0007669"/>
    <property type="project" value="TreeGrafter"/>
</dbReference>
<dbReference type="InterPro" id="IPR003848">
    <property type="entry name" value="DUF218"/>
</dbReference>
<feature type="domain" description="DUF218" evidence="2">
    <location>
        <begin position="127"/>
        <end position="294"/>
    </location>
</feature>
<proteinExistence type="predicted"/>
<dbReference type="Gene3D" id="3.40.50.620">
    <property type="entry name" value="HUPs"/>
    <property type="match status" value="1"/>
</dbReference>
<keyword evidence="1" id="KW-1133">Transmembrane helix</keyword>
<dbReference type="InterPro" id="IPR051599">
    <property type="entry name" value="Cell_Envelope_Assoc"/>
</dbReference>
<dbReference type="Pfam" id="PF02698">
    <property type="entry name" value="DUF218"/>
    <property type="match status" value="1"/>
</dbReference>
<dbReference type="GO" id="GO:0005886">
    <property type="term" value="C:plasma membrane"/>
    <property type="evidence" value="ECO:0007669"/>
    <property type="project" value="TreeGrafter"/>
</dbReference>
<dbReference type="InterPro" id="IPR014729">
    <property type="entry name" value="Rossmann-like_a/b/a_fold"/>
</dbReference>
<dbReference type="EMBL" id="RKMK01000005">
    <property type="protein sequence ID" value="RXH01174.1"/>
    <property type="molecule type" value="Genomic_DNA"/>
</dbReference>
<dbReference type="AlphaFoldDB" id="A0A4Q0QUN6"/>
<feature type="transmembrane region" description="Helical" evidence="1">
    <location>
        <begin position="56"/>
        <end position="76"/>
    </location>
</feature>